<dbReference type="PATRIC" id="fig|1267766.3.peg.855"/>
<reference evidence="1" key="1">
    <citation type="submission" date="2015-05" db="EMBL/GenBank/DDBJ databases">
        <title>The complete genome of Altererythrobacter atlanticus strain 26DY36.</title>
        <authorList>
            <person name="Wu Y.-H."/>
            <person name="Cheng H."/>
            <person name="Wu X.-W."/>
        </authorList>
    </citation>
    <scope>NUCLEOTIDE SEQUENCE [LARGE SCALE GENOMIC DNA]</scope>
    <source>
        <strain evidence="1">26DY36</strain>
    </source>
</reference>
<dbReference type="EMBL" id="CP011452">
    <property type="protein sequence ID" value="AKH41900.1"/>
    <property type="molecule type" value="Genomic_DNA"/>
</dbReference>
<organism evidence="1 2">
    <name type="scientific">Croceibacterium atlanticum</name>
    <dbReference type="NCBI Taxonomy" id="1267766"/>
    <lineage>
        <taxon>Bacteria</taxon>
        <taxon>Pseudomonadati</taxon>
        <taxon>Pseudomonadota</taxon>
        <taxon>Alphaproteobacteria</taxon>
        <taxon>Sphingomonadales</taxon>
        <taxon>Erythrobacteraceae</taxon>
        <taxon>Croceibacterium</taxon>
    </lineage>
</organism>
<sequence>MSSWEKIELVLATSWQPNRRDFLSKLMIEPGSVGAQFFEGAFNCLFSDAINAKREFEQYYSVEYGTLEHYLDGRYGIVLDEEELEKENIFLCTWLSGALDKNYDDNQFENVMQCIRDLEGANENQG</sequence>
<name>A0A0F7KT05_9SPHN</name>
<dbReference type="AlphaFoldDB" id="A0A0F7KT05"/>
<dbReference type="STRING" id="1267766.WYH_00848"/>
<protein>
    <submittedName>
        <fullName evidence="1">Uncharacterized protein</fullName>
    </submittedName>
</protein>
<evidence type="ECO:0000313" key="2">
    <source>
        <dbReference type="Proteomes" id="UP000034392"/>
    </source>
</evidence>
<proteinExistence type="predicted"/>
<gene>
    <name evidence="1" type="ORF">WYH_00848</name>
</gene>
<dbReference type="Proteomes" id="UP000034392">
    <property type="component" value="Chromosome"/>
</dbReference>
<keyword evidence="2" id="KW-1185">Reference proteome</keyword>
<dbReference type="OrthoDB" id="7862873at2"/>
<dbReference type="KEGG" id="aay:WYH_00848"/>
<dbReference type="RefSeq" id="WP_046902838.1">
    <property type="nucleotide sequence ID" value="NZ_CP011452.2"/>
</dbReference>
<accession>A0A0F7KT05</accession>
<evidence type="ECO:0000313" key="1">
    <source>
        <dbReference type="EMBL" id="AKH41900.1"/>
    </source>
</evidence>